<organism evidence="1 2">
    <name type="scientific">candidate division WOR-3 bacterium</name>
    <dbReference type="NCBI Taxonomy" id="2052148"/>
    <lineage>
        <taxon>Bacteria</taxon>
        <taxon>Bacteria division WOR-3</taxon>
    </lineage>
</organism>
<dbReference type="InterPro" id="IPR016181">
    <property type="entry name" value="Acyl_CoA_acyltransferase"/>
</dbReference>
<evidence type="ECO:0000313" key="1">
    <source>
        <dbReference type="EMBL" id="HAV92528.1"/>
    </source>
</evidence>
<evidence type="ECO:0000313" key="2">
    <source>
        <dbReference type="Proteomes" id="UP000264062"/>
    </source>
</evidence>
<protein>
    <recommendedName>
        <fullName evidence="3">BioF2-like acetyltransferase domain-containing protein</fullName>
    </recommendedName>
</protein>
<proteinExistence type="predicted"/>
<comment type="caution">
    <text evidence="1">The sequence shown here is derived from an EMBL/GenBank/DDBJ whole genome shotgun (WGS) entry which is preliminary data.</text>
</comment>
<dbReference type="SUPFAM" id="SSF55729">
    <property type="entry name" value="Acyl-CoA N-acyltransferases (Nat)"/>
    <property type="match status" value="1"/>
</dbReference>
<dbReference type="Proteomes" id="UP000264062">
    <property type="component" value="Unassembled WGS sequence"/>
</dbReference>
<dbReference type="AlphaFoldDB" id="A0A350HAG2"/>
<name>A0A350HAG2_UNCW3</name>
<reference evidence="1 2" key="1">
    <citation type="journal article" date="2018" name="Nat. Biotechnol.">
        <title>A standardized bacterial taxonomy based on genome phylogeny substantially revises the tree of life.</title>
        <authorList>
            <person name="Parks D.H."/>
            <person name="Chuvochina M."/>
            <person name="Waite D.W."/>
            <person name="Rinke C."/>
            <person name="Skarshewski A."/>
            <person name="Chaumeil P.A."/>
            <person name="Hugenholtz P."/>
        </authorList>
    </citation>
    <scope>NUCLEOTIDE SEQUENCE [LARGE SCALE GENOMIC DNA]</scope>
    <source>
        <strain evidence="1">UBA9956</strain>
    </source>
</reference>
<sequence length="299" mass="34615">MNDIFFSDNLLNYFKESKIETDDFIYPFLLLSYNGNLSISSLGYQGPLWKREPGMLEVEDFVAKRAELIKTNNIVCEFIRFNPFLDNHVPLKGLYNIEESSRFYVIDVNAEPESYFSSLPNRTRAILSKSLKDTVSISKDFGLIEDALEFKNEFFYDNNSLTSLIKSQFTVQMTYSLNNLEIASSLFIVSKDSAYYIANVSSDMGKHLGANVVLLCEFYKYAFNNKIKYIGLGGGVEENDSLSLFKKQFSTRVMKTNHLKLIHNEEIFYKLNENKKEGYFPPYLKDVNILRITRTLQKQ</sequence>
<dbReference type="EMBL" id="DMZY01000148">
    <property type="protein sequence ID" value="HAV92528.1"/>
    <property type="molecule type" value="Genomic_DNA"/>
</dbReference>
<dbReference type="Gene3D" id="3.40.630.30">
    <property type="match status" value="1"/>
</dbReference>
<accession>A0A350HAG2</accession>
<evidence type="ECO:0008006" key="3">
    <source>
        <dbReference type="Google" id="ProtNLM"/>
    </source>
</evidence>
<gene>
    <name evidence="1" type="ORF">DCW38_05030</name>
</gene>